<keyword evidence="1" id="KW-0863">Zinc-finger</keyword>
<dbReference type="AlphaFoldDB" id="A0A927N392"/>
<name>A0A927N392_9ACTN</name>
<keyword evidence="1" id="KW-0862">Zinc</keyword>
<dbReference type="RefSeq" id="WP_202896713.1">
    <property type="nucleotide sequence ID" value="NZ_BAABJL010000131.1"/>
</dbReference>
<protein>
    <recommendedName>
        <fullName evidence="3">SWIM-type domain-containing protein</fullName>
    </recommendedName>
</protein>
<keyword evidence="1" id="KW-0479">Metal-binding</keyword>
<reference evidence="4" key="1">
    <citation type="submission" date="2020-10" db="EMBL/GenBank/DDBJ databases">
        <title>Sequencing the genomes of 1000 actinobacteria strains.</title>
        <authorList>
            <person name="Klenk H.-P."/>
        </authorList>
    </citation>
    <scope>NUCLEOTIDE SEQUENCE</scope>
    <source>
        <strain evidence="4">DSM 45354</strain>
    </source>
</reference>
<accession>A0A927N392</accession>
<evidence type="ECO:0000313" key="5">
    <source>
        <dbReference type="Proteomes" id="UP000638648"/>
    </source>
</evidence>
<evidence type="ECO:0000313" key="4">
    <source>
        <dbReference type="EMBL" id="MBE1610163.1"/>
    </source>
</evidence>
<feature type="domain" description="SWIM-type" evidence="3">
    <location>
        <begin position="96"/>
        <end position="129"/>
    </location>
</feature>
<dbReference type="PROSITE" id="PS50966">
    <property type="entry name" value="ZF_SWIM"/>
    <property type="match status" value="1"/>
</dbReference>
<feature type="region of interest" description="Disordered" evidence="2">
    <location>
        <begin position="153"/>
        <end position="178"/>
    </location>
</feature>
<dbReference type="InterPro" id="IPR007527">
    <property type="entry name" value="Znf_SWIM"/>
</dbReference>
<dbReference type="Proteomes" id="UP000638648">
    <property type="component" value="Unassembled WGS sequence"/>
</dbReference>
<evidence type="ECO:0000256" key="2">
    <source>
        <dbReference type="SAM" id="MobiDB-lite"/>
    </source>
</evidence>
<feature type="compositionally biased region" description="Low complexity" evidence="2">
    <location>
        <begin position="161"/>
        <end position="173"/>
    </location>
</feature>
<comment type="caution">
    <text evidence="4">The sequence shown here is derived from an EMBL/GenBank/DDBJ whole genome shotgun (WGS) entry which is preliminary data.</text>
</comment>
<dbReference type="EMBL" id="JADBEM010000001">
    <property type="protein sequence ID" value="MBE1610163.1"/>
    <property type="molecule type" value="Genomic_DNA"/>
</dbReference>
<keyword evidence="5" id="KW-1185">Reference proteome</keyword>
<organism evidence="4 5">
    <name type="scientific">Actinopolymorpha pittospori</name>
    <dbReference type="NCBI Taxonomy" id="648752"/>
    <lineage>
        <taxon>Bacteria</taxon>
        <taxon>Bacillati</taxon>
        <taxon>Actinomycetota</taxon>
        <taxon>Actinomycetes</taxon>
        <taxon>Propionibacteriales</taxon>
        <taxon>Actinopolymorphaceae</taxon>
        <taxon>Actinopolymorpha</taxon>
    </lineage>
</organism>
<dbReference type="GO" id="GO:0008270">
    <property type="term" value="F:zinc ion binding"/>
    <property type="evidence" value="ECO:0007669"/>
    <property type="project" value="UniProtKB-KW"/>
</dbReference>
<dbReference type="Pfam" id="PF04434">
    <property type="entry name" value="SWIM"/>
    <property type="match status" value="1"/>
</dbReference>
<gene>
    <name evidence="4" type="ORF">HEB94_007011</name>
</gene>
<evidence type="ECO:0000256" key="1">
    <source>
        <dbReference type="PROSITE-ProRule" id="PRU00325"/>
    </source>
</evidence>
<evidence type="ECO:0000259" key="3">
    <source>
        <dbReference type="PROSITE" id="PS50966"/>
    </source>
</evidence>
<proteinExistence type="predicted"/>
<sequence>MSSVDMATPGTPRMRAAGSDSGVSSVLMARVAAVVEQWSRDQVLAMASDASSHLAAQSIATAERWSRTGWSSPAGEDEDTGPVVWGEYHGSGARPYRTCAELSEPAFSCSCPSRKLPCKHALALLLLWSDGTVGTTGDRPDWVAEWAAKRAERAERKAGRGPDAPIADPAAAQRRARQREDRVAAGLEEFDRWLRDQVRGGLAGAARASYRDWDTVAARLVDSQAGSVGAWVSRLAAVPASGEGWPGRLLEEYALLRLLTVAYRRLPQFEEPMRATVRTRVGFTIRQEEIRSGVPVRDHWQVLGVHQIDLDRLVTRRTWLRGASTETMALLLAFAPPGQPMEVPLVVGTTIDADLVFYPGALPLRAVITERYAMPAPTRPPGHTVTGALTSYADALARDPWLDTWPVVLADVVPTRSPTWALADPTGAALELHPAVEDPWPLVGLSGGHPVTVAAEWTPRGLTPLTAWSAEGEVVSL</sequence>